<evidence type="ECO:0000313" key="8">
    <source>
        <dbReference type="Proteomes" id="UP000567293"/>
    </source>
</evidence>
<organism evidence="7 8">
    <name type="scientific">Candidatus Acidiferrum panamense</name>
    <dbReference type="NCBI Taxonomy" id="2741543"/>
    <lineage>
        <taxon>Bacteria</taxon>
        <taxon>Pseudomonadati</taxon>
        <taxon>Acidobacteriota</taxon>
        <taxon>Terriglobia</taxon>
        <taxon>Candidatus Acidiferrales</taxon>
        <taxon>Candidatus Acidiferrum</taxon>
    </lineage>
</organism>
<keyword evidence="4 6" id="KW-1133">Transmembrane helix</keyword>
<accession>A0A7V8SY53</accession>
<dbReference type="Proteomes" id="UP000567293">
    <property type="component" value="Unassembled WGS sequence"/>
</dbReference>
<dbReference type="EMBL" id="JACDQQ010001802">
    <property type="protein sequence ID" value="MBA0087045.1"/>
    <property type="molecule type" value="Genomic_DNA"/>
</dbReference>
<dbReference type="PIRSF" id="PIRSF002457">
    <property type="entry name" value="DASS"/>
    <property type="match status" value="1"/>
</dbReference>
<feature type="transmembrane region" description="Helical" evidence="6">
    <location>
        <begin position="214"/>
        <end position="234"/>
    </location>
</feature>
<dbReference type="NCBIfam" id="TIGR00785">
    <property type="entry name" value="dass"/>
    <property type="match status" value="1"/>
</dbReference>
<feature type="transmembrane region" description="Helical" evidence="6">
    <location>
        <begin position="334"/>
        <end position="351"/>
    </location>
</feature>
<feature type="non-terminal residue" evidence="7">
    <location>
        <position position="468"/>
    </location>
</feature>
<feature type="transmembrane region" description="Helical" evidence="6">
    <location>
        <begin position="93"/>
        <end position="112"/>
    </location>
</feature>
<feature type="transmembrane region" description="Helical" evidence="6">
    <location>
        <begin position="432"/>
        <end position="454"/>
    </location>
</feature>
<feature type="transmembrane region" description="Helical" evidence="6">
    <location>
        <begin position="400"/>
        <end position="420"/>
    </location>
</feature>
<dbReference type="GO" id="GO:0022857">
    <property type="term" value="F:transmembrane transporter activity"/>
    <property type="evidence" value="ECO:0007669"/>
    <property type="project" value="InterPro"/>
</dbReference>
<name>A0A7V8SY53_9BACT</name>
<feature type="transmembrane region" description="Helical" evidence="6">
    <location>
        <begin position="118"/>
        <end position="141"/>
    </location>
</feature>
<keyword evidence="3 6" id="KW-0812">Transmembrane</keyword>
<feature type="transmembrane region" description="Helical" evidence="6">
    <location>
        <begin position="264"/>
        <end position="283"/>
    </location>
</feature>
<dbReference type="GO" id="GO:0016020">
    <property type="term" value="C:membrane"/>
    <property type="evidence" value="ECO:0007669"/>
    <property type="project" value="UniProtKB-SubCell"/>
</dbReference>
<evidence type="ECO:0000256" key="4">
    <source>
        <dbReference type="ARBA" id="ARBA00022989"/>
    </source>
</evidence>
<comment type="subcellular location">
    <subcellularLocation>
        <location evidence="1">Membrane</location>
        <topology evidence="1">Multi-pass membrane protein</topology>
    </subcellularLocation>
</comment>
<dbReference type="PANTHER" id="PTHR42826">
    <property type="entry name" value="DICARBOXYLATE TRANSPORTER 2.1, CHLOROPLASTIC"/>
    <property type="match status" value="1"/>
</dbReference>
<sequence length="468" mass="49715">MGLARPTLSFEPVAPEFVTRYIWFLSMATAHIAKQAESDRRRTVVGAIVPLVAGAAIALAPVPHGLSTNAWRYFALFVAVMVGLVTEPIPPAAIGLIGVAVAAVTGLVRTSTSEAATWALSGFANSTVWLIFAAYMFALGYSKTGLGKRIALLMIRAIGRRTLGLGYAIAGADLILAPFMPSNTARSGGTLFPVIRNIPELLGSKPNSGTERKIGAYLLYTSLAVTCVTSSMFLTALAPNVLAAGLVSKTIHVTISWTDWFKGFAPVGIILLAIVPILLYKIYPPEIKEAPDAPRWAAEELRKMGGITRHEMTLLALVMVALALWIGGAKYVDATIAAILVVGAMVLLRVVTWDEILRNTSAWNVLVWFATLVTLASGLAETKFVDWVAQSLSPIVSGRGVIAAMVLLVGAFFFLHYLFASVTAHTTALLPVFLVIAAKIPGASPVTWALLLAYPLGLMGILTPYGTG</sequence>
<gene>
    <name evidence="7" type="ORF">HRJ53_18840</name>
</gene>
<dbReference type="InterPro" id="IPR030676">
    <property type="entry name" value="CitT-rel"/>
</dbReference>
<evidence type="ECO:0000256" key="5">
    <source>
        <dbReference type="ARBA" id="ARBA00023136"/>
    </source>
</evidence>
<dbReference type="InterPro" id="IPR001898">
    <property type="entry name" value="SLC13A/DASS"/>
</dbReference>
<dbReference type="AlphaFoldDB" id="A0A7V8SY53"/>
<feature type="transmembrane region" description="Helical" evidence="6">
    <location>
        <begin position="363"/>
        <end position="380"/>
    </location>
</feature>
<evidence type="ECO:0000256" key="1">
    <source>
        <dbReference type="ARBA" id="ARBA00004141"/>
    </source>
</evidence>
<protein>
    <submittedName>
        <fullName evidence="7">Anion permease</fullName>
    </submittedName>
</protein>
<feature type="transmembrane region" description="Helical" evidence="6">
    <location>
        <begin position="312"/>
        <end position="328"/>
    </location>
</feature>
<comment type="similarity">
    <text evidence="2">Belongs to the SLC13A/DASS transporter (TC 2.A.47) family. DIT1 subfamily.</text>
</comment>
<reference evidence="7" key="1">
    <citation type="submission" date="2020-06" db="EMBL/GenBank/DDBJ databases">
        <title>Legume-microbial interactions unlock mineral nutrients during tropical forest succession.</title>
        <authorList>
            <person name="Epihov D.Z."/>
        </authorList>
    </citation>
    <scope>NUCLEOTIDE SEQUENCE [LARGE SCALE GENOMIC DNA]</scope>
    <source>
        <strain evidence="7">Pan2503</strain>
    </source>
</reference>
<keyword evidence="8" id="KW-1185">Reference proteome</keyword>
<evidence type="ECO:0000256" key="3">
    <source>
        <dbReference type="ARBA" id="ARBA00022692"/>
    </source>
</evidence>
<feature type="transmembrane region" description="Helical" evidence="6">
    <location>
        <begin position="162"/>
        <end position="180"/>
    </location>
</feature>
<feature type="transmembrane region" description="Helical" evidence="6">
    <location>
        <begin position="44"/>
        <end position="64"/>
    </location>
</feature>
<evidence type="ECO:0000256" key="6">
    <source>
        <dbReference type="SAM" id="Phobius"/>
    </source>
</evidence>
<comment type="caution">
    <text evidence="7">The sequence shown here is derived from an EMBL/GenBank/DDBJ whole genome shotgun (WGS) entry which is preliminary data.</text>
</comment>
<keyword evidence="5 6" id="KW-0472">Membrane</keyword>
<dbReference type="Pfam" id="PF00939">
    <property type="entry name" value="Na_sulph_symp"/>
    <property type="match status" value="1"/>
</dbReference>
<proteinExistence type="inferred from homology"/>
<evidence type="ECO:0000256" key="2">
    <source>
        <dbReference type="ARBA" id="ARBA00007349"/>
    </source>
</evidence>
<evidence type="ECO:0000313" key="7">
    <source>
        <dbReference type="EMBL" id="MBA0087045.1"/>
    </source>
</evidence>